<dbReference type="InterPro" id="IPR003773">
    <property type="entry name" value="Menaquinone_biosynth"/>
</dbReference>
<dbReference type="EC" id="4.2.1.151" evidence="4"/>
<keyword evidence="6" id="KW-1185">Reference proteome</keyword>
<evidence type="ECO:0000256" key="1">
    <source>
        <dbReference type="ARBA" id="ARBA00004863"/>
    </source>
</evidence>
<keyword evidence="3 4" id="KW-0456">Lyase</keyword>
<comment type="function">
    <text evidence="4">Catalyzes the dehydration of chorismate into 3-[(1-carboxyvinyl)oxy]benzoate, a step in the biosynthesis of menaquinone (MK, vitamin K2).</text>
</comment>
<reference evidence="5 6" key="1">
    <citation type="submission" date="2020-08" db="EMBL/GenBank/DDBJ databases">
        <title>A Genomic Blueprint of the Chicken Gut Microbiome.</title>
        <authorList>
            <person name="Gilroy R."/>
            <person name="Ravi A."/>
            <person name="Getino M."/>
            <person name="Pursley I."/>
            <person name="Horton D.L."/>
            <person name="Alikhan N.-F."/>
            <person name="Baker D."/>
            <person name="Gharbi K."/>
            <person name="Hall N."/>
            <person name="Watson M."/>
            <person name="Adriaenssens E.M."/>
            <person name="Foster-Nyarko E."/>
            <person name="Jarju S."/>
            <person name="Secka A."/>
            <person name="Antonio M."/>
            <person name="Oren A."/>
            <person name="Chaudhuri R."/>
            <person name="La Ragione R.M."/>
            <person name="Hildebrand F."/>
            <person name="Pallen M.J."/>
        </authorList>
    </citation>
    <scope>NUCLEOTIDE SEQUENCE [LARGE SCALE GENOMIC DNA]</scope>
    <source>
        <strain evidence="5 6">Sa2BVA9</strain>
    </source>
</reference>
<accession>A0ABR8SY85</accession>
<comment type="caution">
    <text evidence="5">The sequence shown here is derived from an EMBL/GenBank/DDBJ whole genome shotgun (WGS) entry which is preliminary data.</text>
</comment>
<dbReference type="EMBL" id="JACSQL010000002">
    <property type="protein sequence ID" value="MBD7968039.1"/>
    <property type="molecule type" value="Genomic_DNA"/>
</dbReference>
<dbReference type="Pfam" id="PF02621">
    <property type="entry name" value="VitK2_biosynth"/>
    <property type="match status" value="1"/>
</dbReference>
<evidence type="ECO:0000256" key="3">
    <source>
        <dbReference type="ARBA" id="ARBA00023239"/>
    </source>
</evidence>
<dbReference type="Gene3D" id="3.40.190.10">
    <property type="entry name" value="Periplasmic binding protein-like II"/>
    <property type="match status" value="2"/>
</dbReference>
<dbReference type="CDD" id="cd13634">
    <property type="entry name" value="PBP2_Sco4506"/>
    <property type="match status" value="1"/>
</dbReference>
<evidence type="ECO:0000313" key="5">
    <source>
        <dbReference type="EMBL" id="MBD7968039.1"/>
    </source>
</evidence>
<comment type="pathway">
    <text evidence="1 4">Quinol/quinone metabolism; menaquinone biosynthesis.</text>
</comment>
<evidence type="ECO:0000256" key="2">
    <source>
        <dbReference type="ARBA" id="ARBA00022428"/>
    </source>
</evidence>
<evidence type="ECO:0000256" key="4">
    <source>
        <dbReference type="HAMAP-Rule" id="MF_00995"/>
    </source>
</evidence>
<organism evidence="5 6">
    <name type="scientific">Paenibacillus gallinarum</name>
    <dbReference type="NCBI Taxonomy" id="2762232"/>
    <lineage>
        <taxon>Bacteria</taxon>
        <taxon>Bacillati</taxon>
        <taxon>Bacillota</taxon>
        <taxon>Bacilli</taxon>
        <taxon>Bacillales</taxon>
        <taxon>Paenibacillaceae</taxon>
        <taxon>Paenibacillus</taxon>
    </lineage>
</organism>
<dbReference type="Proteomes" id="UP000608071">
    <property type="component" value="Unassembled WGS sequence"/>
</dbReference>
<dbReference type="PANTHER" id="PTHR37690">
    <property type="entry name" value="CHORISMATE DEHYDRATASE"/>
    <property type="match status" value="1"/>
</dbReference>
<dbReference type="HAMAP" id="MF_00995">
    <property type="entry name" value="MqnA"/>
    <property type="match status" value="1"/>
</dbReference>
<comment type="similarity">
    <text evidence="4">Belongs to the MqnA/MqnD family. MqnA subfamily.</text>
</comment>
<dbReference type="RefSeq" id="WP_191799247.1">
    <property type="nucleotide sequence ID" value="NZ_JACSQL010000002.1"/>
</dbReference>
<sequence>MGGDNLNTHNKTVLGKISYTNAWPIFHYFDPKKLTHPVEMVTEVPAVLNQRIHEGTLDLSAMSSFAYGMESKRLMVLPDISVSSKGEVKSILLFSKKKIEDLGSGTIALTNTSATSVNLLKILLTKFYKLSPAYISLEPDLPSMMEHADAALLIGDSAIQASWTDHGYYVYDLGERWFHFTNQSMTFAVWAVSSDYANCHSEVIHEISDAFISSKAKILQELTPVIDEAIQKIGGTKSYWYDYFTNLCYDFGENELQGLQLYFRYAHELGLMEHEVRLDLWNENKLIRVTE</sequence>
<dbReference type="PANTHER" id="PTHR37690:SF1">
    <property type="entry name" value="CHORISMATE DEHYDRATASE"/>
    <property type="match status" value="1"/>
</dbReference>
<comment type="catalytic activity">
    <reaction evidence="4">
        <text>chorismate = 3-[(1-carboxyvinyl)-oxy]benzoate + H2O</text>
        <dbReference type="Rhea" id="RHEA:40051"/>
        <dbReference type="ChEBI" id="CHEBI:15377"/>
        <dbReference type="ChEBI" id="CHEBI:29748"/>
        <dbReference type="ChEBI" id="CHEBI:76981"/>
        <dbReference type="EC" id="4.2.1.151"/>
    </reaction>
</comment>
<proteinExistence type="inferred from homology"/>
<name>A0ABR8SY85_9BACL</name>
<evidence type="ECO:0000313" key="6">
    <source>
        <dbReference type="Proteomes" id="UP000608071"/>
    </source>
</evidence>
<dbReference type="SUPFAM" id="SSF53850">
    <property type="entry name" value="Periplasmic binding protein-like II"/>
    <property type="match status" value="1"/>
</dbReference>
<keyword evidence="2 4" id="KW-0474">Menaquinone biosynthesis</keyword>
<protein>
    <recommendedName>
        <fullName evidence="4">Chorismate dehydratase</fullName>
        <ecNumber evidence="4">4.2.1.151</ecNumber>
    </recommendedName>
    <alternativeName>
        <fullName evidence="4">Menaquinone biosynthetic enzyme MqnA</fullName>
    </alternativeName>
</protein>
<gene>
    <name evidence="4" type="primary">mqnA</name>
    <name evidence="5" type="ORF">H9647_08180</name>
</gene>
<dbReference type="InterPro" id="IPR030868">
    <property type="entry name" value="MqnA"/>
</dbReference>